<keyword evidence="2" id="KW-0678">Repressor</keyword>
<dbReference type="PANTHER" id="PTHR30363">
    <property type="entry name" value="HTH-TYPE TRANSCRIPTIONAL REGULATOR SRLR-RELATED"/>
    <property type="match status" value="1"/>
</dbReference>
<dbReference type="Gene3D" id="3.40.50.1360">
    <property type="match status" value="1"/>
</dbReference>
<dbReference type="InterPro" id="IPR018356">
    <property type="entry name" value="Tscrpt_reg_HTH_DeoR_CS"/>
</dbReference>
<sequence>MLSHVKDQRDLTILDRLRQTRAATVAELAEVTGSSIATIRRDLQRLDEAGLVRRTHGGAVINEHVDGDAPFPSVVSHNLEAKQRIARAAADSIQDGQTVILDIGTTVLQLATLLRGRHLTVITTNIAAFDVLRDDPAVHIVLLPGDFDSVYQSVSGHLTTETLRLIRADHAYLGVSGVSAAGDLRDTTIAQVPIKQAMATACDAVTVLADHSKFPGTGTARVSLPSSLVRVITDAEPPVTTSAAFAARSVEVLVV</sequence>
<dbReference type="Pfam" id="PF08220">
    <property type="entry name" value="HTH_DeoR"/>
    <property type="match status" value="1"/>
</dbReference>
<dbReference type="PANTHER" id="PTHR30363:SF4">
    <property type="entry name" value="GLYCEROL-3-PHOSPHATE REGULON REPRESSOR"/>
    <property type="match status" value="1"/>
</dbReference>
<dbReference type="Pfam" id="PF00455">
    <property type="entry name" value="DeoRC"/>
    <property type="match status" value="1"/>
</dbReference>
<proteinExistence type="predicted"/>
<evidence type="ECO:0000256" key="4">
    <source>
        <dbReference type="ARBA" id="ARBA00023125"/>
    </source>
</evidence>
<dbReference type="PROSITE" id="PS00894">
    <property type="entry name" value="HTH_DEOR_1"/>
    <property type="match status" value="1"/>
</dbReference>
<evidence type="ECO:0000256" key="6">
    <source>
        <dbReference type="ARBA" id="ARBA00024937"/>
    </source>
</evidence>
<protein>
    <recommendedName>
        <fullName evidence="1">Lactose phosphotransferase system repressor</fullName>
    </recommendedName>
</protein>
<dbReference type="EMBL" id="SZZH01000001">
    <property type="protein sequence ID" value="TKV62317.1"/>
    <property type="molecule type" value="Genomic_DNA"/>
</dbReference>
<dbReference type="OrthoDB" id="7688673at2"/>
<dbReference type="CDD" id="cd00090">
    <property type="entry name" value="HTH_ARSR"/>
    <property type="match status" value="1"/>
</dbReference>
<dbReference type="SUPFAM" id="SSF46785">
    <property type="entry name" value="Winged helix' DNA-binding domain"/>
    <property type="match status" value="1"/>
</dbReference>
<evidence type="ECO:0000256" key="2">
    <source>
        <dbReference type="ARBA" id="ARBA00022491"/>
    </source>
</evidence>
<dbReference type="PRINTS" id="PR00037">
    <property type="entry name" value="HTHLACR"/>
</dbReference>
<evidence type="ECO:0000313" key="8">
    <source>
        <dbReference type="EMBL" id="TKV62317.1"/>
    </source>
</evidence>
<comment type="caution">
    <text evidence="8">The sequence shown here is derived from an EMBL/GenBank/DDBJ whole genome shotgun (WGS) entry which is preliminary data.</text>
</comment>
<dbReference type="InterPro" id="IPR011991">
    <property type="entry name" value="ArsR-like_HTH"/>
</dbReference>
<dbReference type="PROSITE" id="PS51000">
    <property type="entry name" value="HTH_DEOR_2"/>
    <property type="match status" value="1"/>
</dbReference>
<dbReference type="SUPFAM" id="SSF100950">
    <property type="entry name" value="NagB/RpiA/CoA transferase-like"/>
    <property type="match status" value="1"/>
</dbReference>
<dbReference type="SMART" id="SM00420">
    <property type="entry name" value="HTH_DEOR"/>
    <property type="match status" value="1"/>
</dbReference>
<evidence type="ECO:0000259" key="7">
    <source>
        <dbReference type="PROSITE" id="PS51000"/>
    </source>
</evidence>
<dbReference type="InterPro" id="IPR001034">
    <property type="entry name" value="DeoR_HTH"/>
</dbReference>
<gene>
    <name evidence="8" type="ORF">FDO65_11035</name>
</gene>
<dbReference type="GO" id="GO:0003677">
    <property type="term" value="F:DNA binding"/>
    <property type="evidence" value="ECO:0007669"/>
    <property type="project" value="UniProtKB-KW"/>
</dbReference>
<evidence type="ECO:0000256" key="5">
    <source>
        <dbReference type="ARBA" id="ARBA00023163"/>
    </source>
</evidence>
<accession>A0A4U6QNL6</accession>
<reference evidence="8 9" key="1">
    <citation type="submission" date="2019-05" db="EMBL/GenBank/DDBJ databases">
        <title>Nakamurella sp. N5BH11, whole genome shotgun sequence.</title>
        <authorList>
            <person name="Tuo L."/>
        </authorList>
    </citation>
    <scope>NUCLEOTIDE SEQUENCE [LARGE SCALE GENOMIC DNA]</scope>
    <source>
        <strain evidence="8 9">N5BH11</strain>
    </source>
</reference>
<dbReference type="SMART" id="SM01134">
    <property type="entry name" value="DeoRC"/>
    <property type="match status" value="1"/>
</dbReference>
<dbReference type="InterPro" id="IPR036390">
    <property type="entry name" value="WH_DNA-bd_sf"/>
</dbReference>
<evidence type="ECO:0000313" key="9">
    <source>
        <dbReference type="Proteomes" id="UP000306985"/>
    </source>
</evidence>
<organism evidence="8 9">
    <name type="scientific">Nakamurella flava</name>
    <dbReference type="NCBI Taxonomy" id="2576308"/>
    <lineage>
        <taxon>Bacteria</taxon>
        <taxon>Bacillati</taxon>
        <taxon>Actinomycetota</taxon>
        <taxon>Actinomycetes</taxon>
        <taxon>Nakamurellales</taxon>
        <taxon>Nakamurellaceae</taxon>
        <taxon>Nakamurella</taxon>
    </lineage>
</organism>
<dbReference type="InterPro" id="IPR014036">
    <property type="entry name" value="DeoR-like_C"/>
</dbReference>
<keyword evidence="4" id="KW-0238">DNA-binding</keyword>
<dbReference type="GO" id="GO:0003700">
    <property type="term" value="F:DNA-binding transcription factor activity"/>
    <property type="evidence" value="ECO:0007669"/>
    <property type="project" value="InterPro"/>
</dbReference>
<comment type="function">
    <text evidence="6">Repressor of the lactose catabolism operon. Galactose-6-phosphate is the inducer.</text>
</comment>
<feature type="domain" description="HTH deoR-type" evidence="7">
    <location>
        <begin position="6"/>
        <end position="61"/>
    </location>
</feature>
<keyword evidence="9" id="KW-1185">Reference proteome</keyword>
<dbReference type="InterPro" id="IPR037171">
    <property type="entry name" value="NagB/RpiA_transferase-like"/>
</dbReference>
<keyword evidence="3" id="KW-0805">Transcription regulation</keyword>
<evidence type="ECO:0000256" key="1">
    <source>
        <dbReference type="ARBA" id="ARBA00021390"/>
    </source>
</evidence>
<dbReference type="Proteomes" id="UP000306985">
    <property type="component" value="Unassembled WGS sequence"/>
</dbReference>
<keyword evidence="5" id="KW-0804">Transcription</keyword>
<dbReference type="AlphaFoldDB" id="A0A4U6QNL6"/>
<dbReference type="InterPro" id="IPR036388">
    <property type="entry name" value="WH-like_DNA-bd_sf"/>
</dbReference>
<name>A0A4U6QNL6_9ACTN</name>
<dbReference type="InterPro" id="IPR050313">
    <property type="entry name" value="Carb_Metab_HTH_regulators"/>
</dbReference>
<dbReference type="Gene3D" id="1.10.10.10">
    <property type="entry name" value="Winged helix-like DNA-binding domain superfamily/Winged helix DNA-binding domain"/>
    <property type="match status" value="1"/>
</dbReference>
<evidence type="ECO:0000256" key="3">
    <source>
        <dbReference type="ARBA" id="ARBA00023015"/>
    </source>
</evidence>